<dbReference type="PRINTS" id="PR00153">
    <property type="entry name" value="CSAPPISMRASE"/>
</dbReference>
<proteinExistence type="predicted"/>
<dbReference type="InterPro" id="IPR020892">
    <property type="entry name" value="Cyclophilin-type_PPIase_CS"/>
</dbReference>
<reference evidence="5" key="1">
    <citation type="journal article" date="2015" name="Nature">
        <title>Complex archaea that bridge the gap between prokaryotes and eukaryotes.</title>
        <authorList>
            <person name="Spang A."/>
            <person name="Saw J.H."/>
            <person name="Jorgensen S.L."/>
            <person name="Zaremba-Niedzwiedzka K."/>
            <person name="Martijn J."/>
            <person name="Lind A.E."/>
            <person name="van Eijk R."/>
            <person name="Schleper C."/>
            <person name="Guy L."/>
            <person name="Ettema T.J."/>
        </authorList>
    </citation>
    <scope>NUCLEOTIDE SEQUENCE</scope>
</reference>
<keyword evidence="3" id="KW-0413">Isomerase</keyword>
<feature type="domain" description="PPIase cyclophilin-type" evidence="4">
    <location>
        <begin position="41"/>
        <end position="198"/>
    </location>
</feature>
<organism evidence="5">
    <name type="scientific">marine sediment metagenome</name>
    <dbReference type="NCBI Taxonomy" id="412755"/>
    <lineage>
        <taxon>unclassified sequences</taxon>
        <taxon>metagenomes</taxon>
        <taxon>ecological metagenomes</taxon>
    </lineage>
</organism>
<evidence type="ECO:0000313" key="5">
    <source>
        <dbReference type="EMBL" id="KKM18361.1"/>
    </source>
</evidence>
<evidence type="ECO:0000256" key="3">
    <source>
        <dbReference type="ARBA" id="ARBA00023235"/>
    </source>
</evidence>
<dbReference type="EMBL" id="LAZR01014240">
    <property type="protein sequence ID" value="KKM18361.1"/>
    <property type="molecule type" value="Genomic_DNA"/>
</dbReference>
<dbReference type="GO" id="GO:0006457">
    <property type="term" value="P:protein folding"/>
    <property type="evidence" value="ECO:0007669"/>
    <property type="project" value="InterPro"/>
</dbReference>
<dbReference type="InterPro" id="IPR044665">
    <property type="entry name" value="E_coli_cyclophilin_A-like"/>
</dbReference>
<accession>A0A0F9HSH4</accession>
<comment type="caution">
    <text evidence="5">The sequence shown here is derived from an EMBL/GenBank/DDBJ whole genome shotgun (WGS) entry which is preliminary data.</text>
</comment>
<dbReference type="SUPFAM" id="SSF50891">
    <property type="entry name" value="Cyclophilin-like"/>
    <property type="match status" value="1"/>
</dbReference>
<dbReference type="GO" id="GO:0003755">
    <property type="term" value="F:peptidyl-prolyl cis-trans isomerase activity"/>
    <property type="evidence" value="ECO:0007669"/>
    <property type="project" value="UniProtKB-KW"/>
</dbReference>
<dbReference type="InterPro" id="IPR002130">
    <property type="entry name" value="Cyclophilin-type_PPIase_dom"/>
</dbReference>
<dbReference type="AlphaFoldDB" id="A0A0F9HSH4"/>
<dbReference type="Gene3D" id="2.40.100.10">
    <property type="entry name" value="Cyclophilin-like"/>
    <property type="match status" value="1"/>
</dbReference>
<dbReference type="PROSITE" id="PS50072">
    <property type="entry name" value="CSA_PPIASE_2"/>
    <property type="match status" value="1"/>
</dbReference>
<dbReference type="Pfam" id="PF00160">
    <property type="entry name" value="Pro_isomerase"/>
    <property type="match status" value="1"/>
</dbReference>
<evidence type="ECO:0000256" key="1">
    <source>
        <dbReference type="ARBA" id="ARBA00013194"/>
    </source>
</evidence>
<sequence length="204" mass="21773">MHSKAVAIGILAGWILTAMQAGCSTPPKADPKPTVITVIMETSHGTVRIELNAEKAPISVANFLQYVDAKFFDGTIFHRVIPGFMIQGGGFRPDLTQPAVQPPIKNEAANGLKNLRGTLAMARTGVVDSATAQFFISLADNDGLDYKGQSPRAFGYAVFGRVTEGMDVVDKIAEVRTKIIGPHEAVPVETVTITSIRRAAPANK</sequence>
<name>A0A0F9HSH4_9ZZZZ</name>
<keyword evidence="2" id="KW-0697">Rotamase</keyword>
<dbReference type="PANTHER" id="PTHR43246">
    <property type="entry name" value="PEPTIDYL-PROLYL CIS-TRANS ISOMERASE CYP38, CHLOROPLASTIC"/>
    <property type="match status" value="1"/>
</dbReference>
<dbReference type="PROSITE" id="PS00170">
    <property type="entry name" value="CSA_PPIASE_1"/>
    <property type="match status" value="1"/>
</dbReference>
<protein>
    <recommendedName>
        <fullName evidence="1">peptidylprolyl isomerase</fullName>
        <ecNumber evidence="1">5.2.1.8</ecNumber>
    </recommendedName>
</protein>
<dbReference type="EC" id="5.2.1.8" evidence="1"/>
<evidence type="ECO:0000256" key="2">
    <source>
        <dbReference type="ARBA" id="ARBA00023110"/>
    </source>
</evidence>
<evidence type="ECO:0000259" key="4">
    <source>
        <dbReference type="PROSITE" id="PS50072"/>
    </source>
</evidence>
<gene>
    <name evidence="5" type="ORF">LCGC14_1666460</name>
</gene>
<dbReference type="InterPro" id="IPR029000">
    <property type="entry name" value="Cyclophilin-like_dom_sf"/>
</dbReference>
<dbReference type="CDD" id="cd01920">
    <property type="entry name" value="cyclophilin_EcCYP_like"/>
    <property type="match status" value="1"/>
</dbReference>